<dbReference type="Pfam" id="PF00903">
    <property type="entry name" value="Glyoxalase"/>
    <property type="match status" value="1"/>
</dbReference>
<dbReference type="EMBL" id="JASVWF010000003">
    <property type="protein sequence ID" value="MDL5157193.1"/>
    <property type="molecule type" value="Genomic_DNA"/>
</dbReference>
<gene>
    <name evidence="2" type="ORF">QRT03_14585</name>
</gene>
<accession>A0ABT7M938</accession>
<dbReference type="InterPro" id="IPR037523">
    <property type="entry name" value="VOC_core"/>
</dbReference>
<feature type="domain" description="VOC" evidence="1">
    <location>
        <begin position="1"/>
        <end position="122"/>
    </location>
</feature>
<dbReference type="RefSeq" id="WP_286053612.1">
    <property type="nucleotide sequence ID" value="NZ_JASVWF010000003.1"/>
</dbReference>
<dbReference type="Proteomes" id="UP001231924">
    <property type="component" value="Unassembled WGS sequence"/>
</dbReference>
<name>A0ABT7M938_9PSEU</name>
<dbReference type="Gene3D" id="3.10.180.10">
    <property type="entry name" value="2,3-Dihydroxybiphenyl 1,2-Dioxygenase, domain 1"/>
    <property type="match status" value="1"/>
</dbReference>
<dbReference type="InterPro" id="IPR004360">
    <property type="entry name" value="Glyas_Fos-R_dOase_dom"/>
</dbReference>
<dbReference type="PANTHER" id="PTHR35006">
    <property type="entry name" value="GLYOXALASE FAMILY PROTEIN (AFU_ORTHOLOGUE AFUA_5G14830)"/>
    <property type="match status" value="1"/>
</dbReference>
<sequence>MDHLGFPVADVDASAARYLQIFAPLGFREAARFPAGPSSVVGLAGPDGVPQFWLAPGGPVGGELHVAFRAPDRAAVDAVHEAAVAAGVEVLHAPREWPEYHPGYYAVFLRDPDGHNVEAVVHG</sequence>
<dbReference type="PROSITE" id="PS51819">
    <property type="entry name" value="VOC"/>
    <property type="match status" value="1"/>
</dbReference>
<reference evidence="2 3" key="1">
    <citation type="submission" date="2023-06" db="EMBL/GenBank/DDBJ databases">
        <title>Actinomycetospora Odt1-22.</title>
        <authorList>
            <person name="Supong K."/>
        </authorList>
    </citation>
    <scope>NUCLEOTIDE SEQUENCE [LARGE SCALE GENOMIC DNA]</scope>
    <source>
        <strain evidence="2 3">Odt1-22</strain>
    </source>
</reference>
<evidence type="ECO:0000313" key="2">
    <source>
        <dbReference type="EMBL" id="MDL5157193.1"/>
    </source>
</evidence>
<keyword evidence="3" id="KW-1185">Reference proteome</keyword>
<evidence type="ECO:0000259" key="1">
    <source>
        <dbReference type="PROSITE" id="PS51819"/>
    </source>
</evidence>
<evidence type="ECO:0000313" key="3">
    <source>
        <dbReference type="Proteomes" id="UP001231924"/>
    </source>
</evidence>
<proteinExistence type="predicted"/>
<dbReference type="CDD" id="cd07262">
    <property type="entry name" value="VOC_like"/>
    <property type="match status" value="1"/>
</dbReference>
<protein>
    <submittedName>
        <fullName evidence="2">VOC family protein</fullName>
    </submittedName>
</protein>
<dbReference type="PANTHER" id="PTHR35006:SF2">
    <property type="entry name" value="GLYOXALASE FAMILY PROTEIN (AFU_ORTHOLOGUE AFUA_5G14830)"/>
    <property type="match status" value="1"/>
</dbReference>
<organism evidence="2 3">
    <name type="scientific">Actinomycetospora termitidis</name>
    <dbReference type="NCBI Taxonomy" id="3053470"/>
    <lineage>
        <taxon>Bacteria</taxon>
        <taxon>Bacillati</taxon>
        <taxon>Actinomycetota</taxon>
        <taxon>Actinomycetes</taxon>
        <taxon>Pseudonocardiales</taxon>
        <taxon>Pseudonocardiaceae</taxon>
        <taxon>Actinomycetospora</taxon>
    </lineage>
</organism>
<comment type="caution">
    <text evidence="2">The sequence shown here is derived from an EMBL/GenBank/DDBJ whole genome shotgun (WGS) entry which is preliminary data.</text>
</comment>
<dbReference type="InterPro" id="IPR029068">
    <property type="entry name" value="Glyas_Bleomycin-R_OHBP_Dase"/>
</dbReference>
<dbReference type="SUPFAM" id="SSF54593">
    <property type="entry name" value="Glyoxalase/Bleomycin resistance protein/Dihydroxybiphenyl dioxygenase"/>
    <property type="match status" value="1"/>
</dbReference>